<dbReference type="CDD" id="cd14275">
    <property type="entry name" value="UBA_EF-Ts"/>
    <property type="match status" value="1"/>
</dbReference>
<keyword evidence="3 5" id="KW-0251">Elongation factor</keyword>
<dbReference type="FunFam" id="1.10.8.10:FF:000001">
    <property type="entry name" value="Elongation factor Ts"/>
    <property type="match status" value="1"/>
</dbReference>
<keyword evidence="4 5" id="KW-0648">Protein biosynthesis</keyword>
<evidence type="ECO:0000256" key="1">
    <source>
        <dbReference type="ARBA" id="ARBA00005532"/>
    </source>
</evidence>
<keyword evidence="5" id="KW-0963">Cytoplasm</keyword>
<reference evidence="6" key="1">
    <citation type="submission" date="2017-02" db="EMBL/GenBank/DDBJ databases">
        <title>Delving into the versatile metabolic prowess of the omnipresent phylum Bacteroidetes.</title>
        <authorList>
            <person name="Nobu M.K."/>
            <person name="Mei R."/>
            <person name="Narihiro T."/>
            <person name="Kuroda K."/>
            <person name="Liu W.-T."/>
        </authorList>
    </citation>
    <scope>NUCLEOTIDE SEQUENCE</scope>
    <source>
        <strain evidence="6">ADurb.Bin160</strain>
    </source>
</reference>
<organism evidence="6">
    <name type="scientific">candidate division CPR1 bacterium ADurb.Bin160</name>
    <dbReference type="NCBI Taxonomy" id="1852826"/>
    <lineage>
        <taxon>Bacteria</taxon>
        <taxon>candidate division CPR1</taxon>
    </lineage>
</organism>
<dbReference type="Proteomes" id="UP000485621">
    <property type="component" value="Unassembled WGS sequence"/>
</dbReference>
<dbReference type="HAMAP" id="MF_00050">
    <property type="entry name" value="EF_Ts"/>
    <property type="match status" value="1"/>
</dbReference>
<evidence type="ECO:0000256" key="2">
    <source>
        <dbReference type="ARBA" id="ARBA00016956"/>
    </source>
</evidence>
<dbReference type="GO" id="GO:0003746">
    <property type="term" value="F:translation elongation factor activity"/>
    <property type="evidence" value="ECO:0007669"/>
    <property type="project" value="UniProtKB-UniRule"/>
</dbReference>
<proteinExistence type="inferred from homology"/>
<dbReference type="GO" id="GO:0005737">
    <property type="term" value="C:cytoplasm"/>
    <property type="evidence" value="ECO:0007669"/>
    <property type="project" value="UniProtKB-SubCell"/>
</dbReference>
<sequence>MSIDINLLKQLRETTFAPLKDCKDALIEANGDLQQAQEILKEK</sequence>
<dbReference type="EMBL" id="MWDB01000001">
    <property type="protein sequence ID" value="OQB42682.1"/>
    <property type="molecule type" value="Genomic_DNA"/>
</dbReference>
<dbReference type="InterPro" id="IPR009060">
    <property type="entry name" value="UBA-like_sf"/>
</dbReference>
<protein>
    <recommendedName>
        <fullName evidence="2 5">Elongation factor Ts</fullName>
        <shortName evidence="5">EF-Ts</shortName>
    </recommendedName>
</protein>
<evidence type="ECO:0000256" key="5">
    <source>
        <dbReference type="HAMAP-Rule" id="MF_00050"/>
    </source>
</evidence>
<dbReference type="AlphaFoldDB" id="A0A1V5ZRP4"/>
<gene>
    <name evidence="5" type="primary">tsf</name>
    <name evidence="6" type="ORF">BWY04_00120</name>
</gene>
<name>A0A1V5ZRP4_9BACT</name>
<comment type="caution">
    <text evidence="5">Lacks conserved residue(s) required for the propagation of feature annotation.</text>
</comment>
<comment type="similarity">
    <text evidence="1 5">Belongs to the EF-Ts family.</text>
</comment>
<dbReference type="SUPFAM" id="SSF46934">
    <property type="entry name" value="UBA-like"/>
    <property type="match status" value="1"/>
</dbReference>
<dbReference type="Gene3D" id="1.10.8.10">
    <property type="entry name" value="DNA helicase RuvA subunit, C-terminal domain"/>
    <property type="match status" value="1"/>
</dbReference>
<evidence type="ECO:0000256" key="3">
    <source>
        <dbReference type="ARBA" id="ARBA00022768"/>
    </source>
</evidence>
<comment type="function">
    <text evidence="5">Associates with the EF-Tu.GDP complex and induces the exchange of GDP to GTP. It remains bound to the aminoacyl-tRNA.EF-Tu.GTP complex up to the GTP hydrolysis stage on the ribosome.</text>
</comment>
<evidence type="ECO:0000256" key="4">
    <source>
        <dbReference type="ARBA" id="ARBA00022917"/>
    </source>
</evidence>
<comment type="caution">
    <text evidence="6">The sequence shown here is derived from an EMBL/GenBank/DDBJ whole genome shotgun (WGS) entry which is preliminary data.</text>
</comment>
<evidence type="ECO:0000313" key="6">
    <source>
        <dbReference type="EMBL" id="OQB42682.1"/>
    </source>
</evidence>
<dbReference type="InterPro" id="IPR001816">
    <property type="entry name" value="Transl_elong_EFTs/EF1B"/>
</dbReference>
<comment type="subcellular location">
    <subcellularLocation>
        <location evidence="5">Cytoplasm</location>
    </subcellularLocation>
</comment>
<accession>A0A1V5ZRP4</accession>